<accession>A0A7I8IYT4</accession>
<evidence type="ECO:0000313" key="2">
    <source>
        <dbReference type="Proteomes" id="UP001189122"/>
    </source>
</evidence>
<gene>
    <name evidence="1" type="ORF">SI7747_06008575</name>
</gene>
<dbReference type="AlphaFoldDB" id="A0A7I8IYT4"/>
<proteinExistence type="predicted"/>
<dbReference type="EMBL" id="CACRZD030000006">
    <property type="protein sequence ID" value="CAA6662182.1"/>
    <property type="molecule type" value="Genomic_DNA"/>
</dbReference>
<dbReference type="EMBL" id="LR743593">
    <property type="protein sequence ID" value="CAA2622537.1"/>
    <property type="molecule type" value="Genomic_DNA"/>
</dbReference>
<protein>
    <submittedName>
        <fullName evidence="1">Uncharacterized protein</fullName>
    </submittedName>
</protein>
<evidence type="ECO:0000313" key="1">
    <source>
        <dbReference type="EMBL" id="CAA2622537.1"/>
    </source>
</evidence>
<reference evidence="1 2" key="1">
    <citation type="submission" date="2019-12" db="EMBL/GenBank/DDBJ databases">
        <authorList>
            <person name="Scholz U."/>
            <person name="Mascher M."/>
            <person name="Fiebig A."/>
        </authorList>
    </citation>
    <scope>NUCLEOTIDE SEQUENCE</scope>
</reference>
<organism evidence="1">
    <name type="scientific">Spirodela intermedia</name>
    <name type="common">Intermediate duckweed</name>
    <dbReference type="NCBI Taxonomy" id="51605"/>
    <lineage>
        <taxon>Eukaryota</taxon>
        <taxon>Viridiplantae</taxon>
        <taxon>Streptophyta</taxon>
        <taxon>Embryophyta</taxon>
        <taxon>Tracheophyta</taxon>
        <taxon>Spermatophyta</taxon>
        <taxon>Magnoliopsida</taxon>
        <taxon>Liliopsida</taxon>
        <taxon>Araceae</taxon>
        <taxon>Lemnoideae</taxon>
        <taxon>Spirodela</taxon>
    </lineage>
</organism>
<dbReference type="Proteomes" id="UP001189122">
    <property type="component" value="Unassembled WGS sequence"/>
</dbReference>
<name>A0A7I8IYT4_SPIIN</name>
<sequence>MPVEPDGGRLGGPAGRVAAPMVRSQAAETVRPALTGIISGKPFQDNRD</sequence>
<keyword evidence="2" id="KW-1185">Reference proteome</keyword>